<feature type="domain" description="PAS" evidence="4">
    <location>
        <begin position="263"/>
        <end position="334"/>
    </location>
</feature>
<organism evidence="7 8">
    <name type="scientific">Larsenimonas rhizosphaerae</name>
    <dbReference type="NCBI Taxonomy" id="2944682"/>
    <lineage>
        <taxon>Bacteria</taxon>
        <taxon>Pseudomonadati</taxon>
        <taxon>Pseudomonadota</taxon>
        <taxon>Gammaproteobacteria</taxon>
        <taxon>Oceanospirillales</taxon>
        <taxon>Halomonadaceae</taxon>
        <taxon>Larsenimonas</taxon>
    </lineage>
</organism>
<dbReference type="InterPro" id="IPR011006">
    <property type="entry name" value="CheY-like_superfamily"/>
</dbReference>
<dbReference type="SUPFAM" id="SSF55073">
    <property type="entry name" value="Nucleotide cyclase"/>
    <property type="match status" value="1"/>
</dbReference>
<dbReference type="AlphaFoldDB" id="A0AA41ZHQ3"/>
<dbReference type="InterPro" id="IPR001610">
    <property type="entry name" value="PAC"/>
</dbReference>
<proteinExistence type="predicted"/>
<evidence type="ECO:0000313" key="7">
    <source>
        <dbReference type="EMBL" id="MCX2524785.1"/>
    </source>
</evidence>
<dbReference type="Proteomes" id="UP001165678">
    <property type="component" value="Unassembled WGS sequence"/>
</dbReference>
<dbReference type="SMART" id="SM00448">
    <property type="entry name" value="REC"/>
    <property type="match status" value="1"/>
</dbReference>
<dbReference type="Pfam" id="PF00072">
    <property type="entry name" value="Response_reg"/>
    <property type="match status" value="1"/>
</dbReference>
<dbReference type="Pfam" id="PF13426">
    <property type="entry name" value="PAS_9"/>
    <property type="match status" value="1"/>
</dbReference>
<dbReference type="InterPro" id="IPR001789">
    <property type="entry name" value="Sig_transdc_resp-reg_receiver"/>
</dbReference>
<evidence type="ECO:0000256" key="2">
    <source>
        <dbReference type="PROSITE-ProRule" id="PRU00169"/>
    </source>
</evidence>
<dbReference type="NCBIfam" id="TIGR00229">
    <property type="entry name" value="sensory_box"/>
    <property type="match status" value="2"/>
</dbReference>
<dbReference type="InterPro" id="IPR029787">
    <property type="entry name" value="Nucleotide_cyclase"/>
</dbReference>
<dbReference type="PROSITE" id="PS50112">
    <property type="entry name" value="PAS"/>
    <property type="match status" value="2"/>
</dbReference>
<dbReference type="SMART" id="SM00267">
    <property type="entry name" value="GGDEF"/>
    <property type="match status" value="1"/>
</dbReference>
<dbReference type="SUPFAM" id="SSF141868">
    <property type="entry name" value="EAL domain-like"/>
    <property type="match status" value="1"/>
</dbReference>
<dbReference type="SMART" id="SM00052">
    <property type="entry name" value="EAL"/>
    <property type="match status" value="1"/>
</dbReference>
<evidence type="ECO:0000259" key="5">
    <source>
        <dbReference type="PROSITE" id="PS50883"/>
    </source>
</evidence>
<name>A0AA41ZHQ3_9GAMM</name>
<dbReference type="Gene3D" id="3.30.70.270">
    <property type="match status" value="1"/>
</dbReference>
<evidence type="ECO:0000259" key="6">
    <source>
        <dbReference type="PROSITE" id="PS50887"/>
    </source>
</evidence>
<dbReference type="InterPro" id="IPR043128">
    <property type="entry name" value="Rev_trsase/Diguanyl_cyclase"/>
</dbReference>
<evidence type="ECO:0000259" key="3">
    <source>
        <dbReference type="PROSITE" id="PS50110"/>
    </source>
</evidence>
<feature type="domain" description="GGDEF" evidence="6">
    <location>
        <begin position="420"/>
        <end position="553"/>
    </location>
</feature>
<dbReference type="Gene3D" id="3.30.450.20">
    <property type="entry name" value="PAS domain"/>
    <property type="match status" value="2"/>
</dbReference>
<dbReference type="Pfam" id="PF00990">
    <property type="entry name" value="GGDEF"/>
    <property type="match status" value="1"/>
</dbReference>
<dbReference type="InterPro" id="IPR000014">
    <property type="entry name" value="PAS"/>
</dbReference>
<keyword evidence="8" id="KW-1185">Reference proteome</keyword>
<dbReference type="PANTHER" id="PTHR44757">
    <property type="entry name" value="DIGUANYLATE CYCLASE DGCP"/>
    <property type="match status" value="1"/>
</dbReference>
<reference evidence="7" key="1">
    <citation type="submission" date="2022-11" db="EMBL/GenBank/DDBJ databases">
        <title>Larsenimonas rhizosphaerae sp. nov., isolated from a tidal mudflat.</title>
        <authorList>
            <person name="Lee S.D."/>
            <person name="Kim I.S."/>
        </authorList>
    </citation>
    <scope>NUCLEOTIDE SEQUENCE</scope>
    <source>
        <strain evidence="7">GH2-1</strain>
    </source>
</reference>
<gene>
    <name evidence="7" type="ORF">OQ287_11095</name>
</gene>
<dbReference type="InterPro" id="IPR000160">
    <property type="entry name" value="GGDEF_dom"/>
</dbReference>
<dbReference type="CDD" id="cd17534">
    <property type="entry name" value="REC_DC-like"/>
    <property type="match status" value="1"/>
</dbReference>
<dbReference type="CDD" id="cd00130">
    <property type="entry name" value="PAS"/>
    <property type="match status" value="2"/>
</dbReference>
<evidence type="ECO:0000313" key="8">
    <source>
        <dbReference type="Proteomes" id="UP001165678"/>
    </source>
</evidence>
<dbReference type="GO" id="GO:0003824">
    <property type="term" value="F:catalytic activity"/>
    <property type="evidence" value="ECO:0007669"/>
    <property type="project" value="UniProtKB-ARBA"/>
</dbReference>
<dbReference type="PROSITE" id="PS50887">
    <property type="entry name" value="GGDEF"/>
    <property type="match status" value="1"/>
</dbReference>
<sequence length="828" mass="93066">MTSRRLLIVEDEAIVAHDLAEQLGEMGYDICGVADNGPQALEMARTHRPNLVLMDVVIKGPMDGIKTAAMMHQEHDAAIVFLTAYSDSDTVRRATDTAPYGFLTKPYQINEIKAALEIAAYKFAMERELKESEQWFSSMLRCVTDAIIATDRTGAVRFINSRAETLFGRSLDQLADTSVSSLLTFSTSNGEARSIELADILDDHGCAHIEFNQQLILDAPRTCLTVDYAVAPIRSTLDGLDGLLISLRDVSERLNVEQTLRSSEESFRTAFDFAPTGMALVGMDGRFLQGNHAICRLLGHSASTLVNQLQRDVSLPEDMAEEERQLLNLFIEGITSVQFEKRYINHAGQPVWTLVSVSLLRKSDIPVCYLYQVHDLSLRKEYELHLARQANSDSLTGLPNRSALMTELNRLIVGSRRRQSKFALLFIDIDHFKQVNDTWGHDAGDQFISEVGRHLSSLVRASDFVARLGGDEFIILLSELTDASQIKPVVRKLLNHFAQPLTVGKLSIPCSISIGISMYPDDSEEPARLMQYADNALYQVKAEGRGNSQFYARELTDHLRQRLSLDDELERAVAQEEFELFYQPIVPLEARLPIKAEALIRWRHPVRGLVGAHEFINHLEDSGLIVDLGRWIIKEACRQAATWPMTNNLAPGVCINVSARQFRFDDLAKTVTEALDETGLTPERLCIEITEKLLMIDSERTLCTINELKALGVEIAIDDFGIGYSSLSYIRRFKPDKLKIDREFVMGISNSEFDERLLSAIIAMGDQLRIAIVAEGVETLEQRDYLKGQHCGYIQGFFYAKPMEESSFRQWLIQNGPDIIRDQIPLAD</sequence>
<dbReference type="PROSITE" id="PS50883">
    <property type="entry name" value="EAL"/>
    <property type="match status" value="1"/>
</dbReference>
<dbReference type="SUPFAM" id="SSF55785">
    <property type="entry name" value="PYP-like sensor domain (PAS domain)"/>
    <property type="match status" value="2"/>
</dbReference>
<evidence type="ECO:0000256" key="1">
    <source>
        <dbReference type="ARBA" id="ARBA00001946"/>
    </source>
</evidence>
<accession>A0AA41ZHQ3</accession>
<dbReference type="Gene3D" id="3.20.20.450">
    <property type="entry name" value="EAL domain"/>
    <property type="match status" value="1"/>
</dbReference>
<dbReference type="Gene3D" id="3.40.50.2300">
    <property type="match status" value="1"/>
</dbReference>
<dbReference type="PANTHER" id="PTHR44757:SF2">
    <property type="entry name" value="BIOFILM ARCHITECTURE MAINTENANCE PROTEIN MBAA"/>
    <property type="match status" value="1"/>
</dbReference>
<dbReference type="Pfam" id="PF00563">
    <property type="entry name" value="EAL"/>
    <property type="match status" value="1"/>
</dbReference>
<dbReference type="InterPro" id="IPR035919">
    <property type="entry name" value="EAL_sf"/>
</dbReference>
<comment type="caution">
    <text evidence="7">The sequence shown here is derived from an EMBL/GenBank/DDBJ whole genome shotgun (WGS) entry which is preliminary data.</text>
</comment>
<dbReference type="GO" id="GO:0000160">
    <property type="term" value="P:phosphorelay signal transduction system"/>
    <property type="evidence" value="ECO:0007669"/>
    <property type="project" value="InterPro"/>
</dbReference>
<feature type="domain" description="EAL" evidence="5">
    <location>
        <begin position="562"/>
        <end position="816"/>
    </location>
</feature>
<dbReference type="EMBL" id="JAPIVE010000003">
    <property type="protein sequence ID" value="MCX2524785.1"/>
    <property type="molecule type" value="Genomic_DNA"/>
</dbReference>
<dbReference type="CDD" id="cd01948">
    <property type="entry name" value="EAL"/>
    <property type="match status" value="1"/>
</dbReference>
<dbReference type="RefSeq" id="WP_265896459.1">
    <property type="nucleotide sequence ID" value="NZ_JAPIVE010000003.1"/>
</dbReference>
<dbReference type="SMART" id="SM00086">
    <property type="entry name" value="PAC"/>
    <property type="match status" value="2"/>
</dbReference>
<comment type="cofactor">
    <cofactor evidence="1">
        <name>Mg(2+)</name>
        <dbReference type="ChEBI" id="CHEBI:18420"/>
    </cofactor>
</comment>
<dbReference type="NCBIfam" id="TIGR00254">
    <property type="entry name" value="GGDEF"/>
    <property type="match status" value="1"/>
</dbReference>
<dbReference type="SUPFAM" id="SSF52172">
    <property type="entry name" value="CheY-like"/>
    <property type="match status" value="1"/>
</dbReference>
<evidence type="ECO:0000259" key="4">
    <source>
        <dbReference type="PROSITE" id="PS50112"/>
    </source>
</evidence>
<dbReference type="InterPro" id="IPR001633">
    <property type="entry name" value="EAL_dom"/>
</dbReference>
<dbReference type="PROSITE" id="PS50110">
    <property type="entry name" value="RESPONSE_REGULATORY"/>
    <property type="match status" value="1"/>
</dbReference>
<dbReference type="SMART" id="SM00091">
    <property type="entry name" value="PAS"/>
    <property type="match status" value="2"/>
</dbReference>
<dbReference type="InterPro" id="IPR035965">
    <property type="entry name" value="PAS-like_dom_sf"/>
</dbReference>
<feature type="modified residue" description="4-aspartylphosphate" evidence="2">
    <location>
        <position position="55"/>
    </location>
</feature>
<dbReference type="FunFam" id="3.30.70.270:FF:000001">
    <property type="entry name" value="Diguanylate cyclase domain protein"/>
    <property type="match status" value="1"/>
</dbReference>
<dbReference type="InterPro" id="IPR052155">
    <property type="entry name" value="Biofilm_reg_signaling"/>
</dbReference>
<feature type="domain" description="PAS" evidence="4">
    <location>
        <begin position="132"/>
        <end position="174"/>
    </location>
</feature>
<dbReference type="Pfam" id="PF13188">
    <property type="entry name" value="PAS_8"/>
    <property type="match status" value="1"/>
</dbReference>
<protein>
    <submittedName>
        <fullName evidence="7">EAL domain-containing protein</fullName>
    </submittedName>
</protein>
<feature type="domain" description="Response regulatory" evidence="3">
    <location>
        <begin position="5"/>
        <end position="120"/>
    </location>
</feature>
<keyword evidence="2" id="KW-0597">Phosphoprotein</keyword>
<dbReference type="CDD" id="cd01949">
    <property type="entry name" value="GGDEF"/>
    <property type="match status" value="1"/>
</dbReference>